<dbReference type="EMBL" id="CM001484">
    <property type="protein sequence ID" value="EIE99913.1"/>
    <property type="molecule type" value="Genomic_DNA"/>
</dbReference>
<sequence length="215" mass="24247">MRDNARRASHGGASPWCVRGAPHLARLIGRFFRKGDTVTRSDVRRRCEALVDEVLRATGVPQPWSLNEWLDRLERVRGRDIDLCALTWAPGDPTGAWQSRPDHDLIAYPHNTASYHQDHIILHEIGHMLFEHTGQCVLSDEEARRLAPSLRASAFVHLFGRTAVAEEENEAEQFAHLLRARVAALSVPRSRHHRTPPNRATAATVARLTTAFDRP</sequence>
<dbReference type="AlphaFoldDB" id="I1D4N9"/>
<organism evidence="1 2">
    <name type="scientific">Saccharomonospora glauca K62</name>
    <dbReference type="NCBI Taxonomy" id="928724"/>
    <lineage>
        <taxon>Bacteria</taxon>
        <taxon>Bacillati</taxon>
        <taxon>Actinomycetota</taxon>
        <taxon>Actinomycetes</taxon>
        <taxon>Pseudonocardiales</taxon>
        <taxon>Pseudonocardiaceae</taxon>
        <taxon>Saccharomonospora</taxon>
    </lineage>
</organism>
<dbReference type="HOGENOM" id="CLU_104213_2_1_11"/>
<dbReference type="STRING" id="928724.SacglDRAFT_03047"/>
<protein>
    <submittedName>
        <fullName evidence="1">Uncharacterized protein</fullName>
    </submittedName>
</protein>
<gene>
    <name evidence="1" type="ORF">SacglDRAFT_03047</name>
</gene>
<reference evidence="2" key="2">
    <citation type="submission" date="2012-01" db="EMBL/GenBank/DDBJ databases">
        <title>Noncontiguous Finished sequence of chromosome of Saccharomonospora glauca K62.</title>
        <authorList>
            <consortium name="US DOE Joint Genome Institute"/>
            <person name="Lucas S."/>
            <person name="Han J."/>
            <person name="Lapidus A."/>
            <person name="Cheng J.-F."/>
            <person name="Goodwin L."/>
            <person name="Pitluck S."/>
            <person name="Peters L."/>
            <person name="Mikhailova N."/>
            <person name="Held B."/>
            <person name="Detter J.C."/>
            <person name="Han C."/>
            <person name="Tapia R."/>
            <person name="Land M."/>
            <person name="Hauser L."/>
            <person name="Kyrpides N."/>
            <person name="Ivanova N."/>
            <person name="Pagani I."/>
            <person name="Brambilla E.-M."/>
            <person name="Klenk H.-P."/>
            <person name="Woyke T."/>
        </authorList>
    </citation>
    <scope>NUCLEOTIDE SEQUENCE [LARGE SCALE GENOMIC DNA]</scope>
    <source>
        <strain evidence="2">K62</strain>
    </source>
</reference>
<dbReference type="OrthoDB" id="4144896at2"/>
<proteinExistence type="predicted"/>
<reference evidence="1 2" key="1">
    <citation type="submission" date="2011-09" db="EMBL/GenBank/DDBJ databases">
        <authorList>
            <consortium name="US DOE Joint Genome Institute (JGI-PGF)"/>
            <person name="Lucas S."/>
            <person name="Han J."/>
            <person name="Lapidus A."/>
            <person name="Cheng J.-F."/>
            <person name="Goodwin L."/>
            <person name="Pitluck S."/>
            <person name="Peters L."/>
            <person name="Land M.L."/>
            <person name="Hauser L."/>
            <person name="Brambilla E."/>
            <person name="Klenk H.-P."/>
            <person name="Woyke T.J."/>
        </authorList>
    </citation>
    <scope>NUCLEOTIDE SEQUENCE [LARGE SCALE GENOMIC DNA]</scope>
    <source>
        <strain evidence="1 2">K62</strain>
    </source>
</reference>
<dbReference type="eggNOG" id="COG2856">
    <property type="taxonomic scope" value="Bacteria"/>
</dbReference>
<evidence type="ECO:0000313" key="2">
    <source>
        <dbReference type="Proteomes" id="UP000005087"/>
    </source>
</evidence>
<accession>I1D4N9</accession>
<dbReference type="Proteomes" id="UP000005087">
    <property type="component" value="Chromosome"/>
</dbReference>
<evidence type="ECO:0000313" key="1">
    <source>
        <dbReference type="EMBL" id="EIE99913.1"/>
    </source>
</evidence>
<keyword evidence="2" id="KW-1185">Reference proteome</keyword>
<name>I1D4N9_9PSEU</name>
<dbReference type="RefSeq" id="WP_005465608.1">
    <property type="nucleotide sequence ID" value="NZ_CM001484.1"/>
</dbReference>